<evidence type="ECO:0000313" key="8">
    <source>
        <dbReference type="EMBL" id="PTL38833.1"/>
    </source>
</evidence>
<dbReference type="OrthoDB" id="9027281at2"/>
<keyword evidence="3" id="KW-1003">Cell membrane</keyword>
<evidence type="ECO:0000256" key="5">
    <source>
        <dbReference type="ARBA" id="ARBA00022989"/>
    </source>
</evidence>
<comment type="caution">
    <text evidence="8">The sequence shown here is derived from an EMBL/GenBank/DDBJ whole genome shotgun (WGS) entry which is preliminary data.</text>
</comment>
<protein>
    <submittedName>
        <fullName evidence="8">Chromate transporter</fullName>
    </submittedName>
</protein>
<evidence type="ECO:0000256" key="4">
    <source>
        <dbReference type="ARBA" id="ARBA00022692"/>
    </source>
</evidence>
<dbReference type="PANTHER" id="PTHR43663:SF1">
    <property type="entry name" value="CHROMATE TRANSPORTER"/>
    <property type="match status" value="1"/>
</dbReference>
<evidence type="ECO:0000256" key="3">
    <source>
        <dbReference type="ARBA" id="ARBA00022475"/>
    </source>
</evidence>
<evidence type="ECO:0000256" key="2">
    <source>
        <dbReference type="ARBA" id="ARBA00005262"/>
    </source>
</evidence>
<keyword evidence="5 7" id="KW-1133">Transmembrane helix</keyword>
<sequence length="188" mass="20299">MEWHTNKQIFLGFFRAGILGYGGGPASIPLVHKEVVGKYKWMDDNEFSDILAMGNTLPGPIITKMAGYIGYRVNGAGGLFTAIFASVFPTVLLMIMLLGFLHTFINESVMQGMTAAVAPVVGVLMTVLAYSFFKQSHKGLGWKRTIFIGLLSVAVYIVAGAHPALLIGALIIYALFLHPLIKKGGNHA</sequence>
<gene>
    <name evidence="8" type="ORF">C6Y45_09360</name>
</gene>
<keyword evidence="9" id="KW-1185">Reference proteome</keyword>
<feature type="transmembrane region" description="Helical" evidence="7">
    <location>
        <begin position="113"/>
        <end position="133"/>
    </location>
</feature>
<dbReference type="GO" id="GO:0015109">
    <property type="term" value="F:chromate transmembrane transporter activity"/>
    <property type="evidence" value="ECO:0007669"/>
    <property type="project" value="InterPro"/>
</dbReference>
<comment type="similarity">
    <text evidence="2">Belongs to the chromate ion transporter (CHR) (TC 2.A.51) family.</text>
</comment>
<evidence type="ECO:0000313" key="9">
    <source>
        <dbReference type="Proteomes" id="UP000240509"/>
    </source>
</evidence>
<evidence type="ECO:0000256" key="7">
    <source>
        <dbReference type="SAM" id="Phobius"/>
    </source>
</evidence>
<feature type="transmembrane region" description="Helical" evidence="7">
    <location>
        <begin position="145"/>
        <end position="176"/>
    </location>
</feature>
<dbReference type="InterPro" id="IPR003370">
    <property type="entry name" value="Chromate_transpt"/>
</dbReference>
<name>A0A2T4U612_9BACI</name>
<feature type="transmembrane region" description="Helical" evidence="7">
    <location>
        <begin position="79"/>
        <end position="101"/>
    </location>
</feature>
<dbReference type="Pfam" id="PF02417">
    <property type="entry name" value="Chromate_transp"/>
    <property type="match status" value="1"/>
</dbReference>
<reference evidence="8 9" key="1">
    <citation type="submission" date="2018-03" db="EMBL/GenBank/DDBJ databases">
        <title>Alkalicoccus saliphilus sp. nov., isolated from a mineral pool.</title>
        <authorList>
            <person name="Zhao B."/>
        </authorList>
    </citation>
    <scope>NUCLEOTIDE SEQUENCE [LARGE SCALE GENOMIC DNA]</scope>
    <source>
        <strain evidence="8 9">6AG</strain>
    </source>
</reference>
<keyword evidence="4 7" id="KW-0812">Transmembrane</keyword>
<comment type="subcellular location">
    <subcellularLocation>
        <location evidence="1">Cell membrane</location>
        <topology evidence="1">Multi-pass membrane protein</topology>
    </subcellularLocation>
</comment>
<dbReference type="GO" id="GO:0005886">
    <property type="term" value="C:plasma membrane"/>
    <property type="evidence" value="ECO:0007669"/>
    <property type="project" value="UniProtKB-SubCell"/>
</dbReference>
<dbReference type="InterPro" id="IPR052518">
    <property type="entry name" value="CHR_Transporter"/>
</dbReference>
<dbReference type="PANTHER" id="PTHR43663">
    <property type="entry name" value="CHROMATE TRANSPORT PROTEIN-RELATED"/>
    <property type="match status" value="1"/>
</dbReference>
<dbReference type="Proteomes" id="UP000240509">
    <property type="component" value="Unassembled WGS sequence"/>
</dbReference>
<keyword evidence="6 7" id="KW-0472">Membrane</keyword>
<proteinExistence type="inferred from homology"/>
<dbReference type="EMBL" id="PZJJ01000013">
    <property type="protein sequence ID" value="PTL38833.1"/>
    <property type="molecule type" value="Genomic_DNA"/>
</dbReference>
<evidence type="ECO:0000256" key="6">
    <source>
        <dbReference type="ARBA" id="ARBA00023136"/>
    </source>
</evidence>
<organism evidence="8 9">
    <name type="scientific">Alkalicoccus saliphilus</name>
    <dbReference type="NCBI Taxonomy" id="200989"/>
    <lineage>
        <taxon>Bacteria</taxon>
        <taxon>Bacillati</taxon>
        <taxon>Bacillota</taxon>
        <taxon>Bacilli</taxon>
        <taxon>Bacillales</taxon>
        <taxon>Bacillaceae</taxon>
        <taxon>Alkalicoccus</taxon>
    </lineage>
</organism>
<dbReference type="AlphaFoldDB" id="A0A2T4U612"/>
<accession>A0A2T4U612</accession>
<dbReference type="RefSeq" id="WP_107584965.1">
    <property type="nucleotide sequence ID" value="NZ_PZJJ01000013.1"/>
</dbReference>
<evidence type="ECO:0000256" key="1">
    <source>
        <dbReference type="ARBA" id="ARBA00004651"/>
    </source>
</evidence>